<evidence type="ECO:0008006" key="4">
    <source>
        <dbReference type="Google" id="ProtNLM"/>
    </source>
</evidence>
<dbReference type="InterPro" id="IPR027417">
    <property type="entry name" value="P-loop_NTPase"/>
</dbReference>
<accession>A0AAE8TYG5</accession>
<organism evidence="2 3">
    <name type="scientific">Rhizobium ruizarguesonis</name>
    <dbReference type="NCBI Taxonomy" id="2081791"/>
    <lineage>
        <taxon>Bacteria</taxon>
        <taxon>Pseudomonadati</taxon>
        <taxon>Pseudomonadota</taxon>
        <taxon>Alphaproteobacteria</taxon>
        <taxon>Hyphomicrobiales</taxon>
        <taxon>Rhizobiaceae</taxon>
        <taxon>Rhizobium/Agrobacterium group</taxon>
        <taxon>Rhizobium</taxon>
    </lineage>
</organism>
<comment type="caution">
    <text evidence="2">The sequence shown here is derived from an EMBL/GenBank/DDBJ whole genome shotgun (WGS) entry which is preliminary data.</text>
</comment>
<dbReference type="EMBL" id="SIKX01000011">
    <property type="protein sequence ID" value="TBF00422.1"/>
    <property type="molecule type" value="Genomic_DNA"/>
</dbReference>
<evidence type="ECO:0000313" key="2">
    <source>
        <dbReference type="EMBL" id="TBF00422.1"/>
    </source>
</evidence>
<gene>
    <name evidence="2" type="ORF">ELG94_39770</name>
</gene>
<dbReference type="Proteomes" id="UP000291892">
    <property type="component" value="Unassembled WGS sequence"/>
</dbReference>
<sequence>MPNFDFGGARGSGLGDDFHELWALRRALDMLLPSSDIAAITVEGMLLKDEKGAPSDTWDGVDCTFYYGDETIENAAKVVIDQLKYSGSDPNQNWTMSRLTASTAKTTNNSVIRKLAKAFSRIDQMRPGLLDNGALKVRLVSNQSISSAVLEALPKTADNAAARDTLRRASGLGVRAFDRLCAALDFSLCGTTSLMALEESAISSISDWTGDDASETRDLLLKKIRNLMRPDEKRSAIRKETVLGWLGYAKREALFPCPSRVIEPTRLVMREDVKAIANEILDGVQRIFVHGIGGCGKSTALFEIKRLLPEGSKLITYDCYGGGTYLNSNAYRHRREDAFIQLANELALECNMPAFLPSSRVKDFAREFHEQLVRAGALLSQQDPLSLLVIAIDAADNAVTAAKARKEEDRCFVPDFLALGELPTNVRLIVSARTGQILELGLPTNFARNMLVGFTKEETTAFVSPQLDGIDDGWIVDFHLLSKGNPRVQNYAIAFGGGNADQTLAYLRPSGKSLNEVFRAQLDFAMGKATSKAAVDQFCAALIEMPRPIPTADLAAVSGVVEAQITDICSDLEPGLQVNAGAVSFADEDFEHFISDDAATDRKLMRAKIADHFSQTHSTSEYAAEHYAQALVAADRGSDLLTLIKSEGEPAAIADPAQRRRVQRQRLRLALFVCRENHDTADAIITILIAAEALNTDSAIERIIEENLDLAAAFSPDEMDRIVFRDAENQKLQGPALCYGLALAARAENWVEVREIRRQLRSWDQLRTEYHDSLDGDEHLQSFKQWDIPDTAFAAVLEAKLRTDGARETFDLAMSWQPRSWVFDSLNVLFKRLHAMDEKALLNDLDTFAKSAGTPWRFAFELQQCLAVPDYVPTNLVADVLKLSNRGAIAKSQEHQYEHSEPQFSALAELMLTACECIVARSENPEVILPILAEIASPHNRLSTRLAPYQTASLACLLRAWTLLETLQAGKADCKLFLVEPDEPTPEEGASEQSTAPNRKVSRVDRKLSEYVSVVGPFYAARAAVLTGKDNVEQQFEKLKTAASSLSDDNYRLYQSYYTGPMRETCAHSLAKLMVVPGIARAALCQLSLDIVQRDRAPETWAKLISAFAVDPLLHAELIKLASDQAARIKAERASASSKVSALLTLSRSIEPISPDDARVLFSDAIEVAAEIDDNVINELMVFENFATQLRSSFDHEERRRIATDFAVVVSDAAFRLENNDHFPWDSVSRTLARLDFSTGLACVARWEDEAITPRKNSLPVIASEGLLNVDLTPAQFAALLPFYSEDSSPDSHTFLKAVELSGADDKRPLASEIARNELLDSGRPHERLLESVVRIPSKHDFWCDHAVKAVSFLRGIQEPGQSGPEKPEPDFGADHAGEPAEPFDLTKCDCTSVESLQETWTRYDARPQKSKPFGSLEAFLRQIRPDQPRNRVKYLDALSSWEADSFERRYILAEITACLAEWAGSPAVRNWTQSRLPQVILDGFLEASAYIRHDEAVLGDMLAVSLLSDTEKQQLVLASIERHADNLGPVRLYHLIRFLGKFVGPEVSGKTLQTYSSRLKNRIKREEQANWDLDDLPKTPAAAMARFFSAYLSDIGVGARWRAAHGLRIACRIGDDILLREVIACADRKMEGTFRDGNAAFYWLTNRLWLVIALDRIALERPSICAQHVDFLISQAIGNELPHMLIREFAKSALLKLEKEGAVAIDPLLLETIHSVNQSPLPPVVAHSYELRGRYDRTRQDKAERRFRFDERETLEGWYQPAARVFADVSTEEFICKAEEWIVDQWNVTADIWRWDEEPRRGRLGQGMSTMHRDGSLPEVERYNTYVEWHAMWCVLGDLVTTHAVRQDPDGDDYGTLDYWLGRFGLTYPPSWLSDLRGPKPLEPGFWRQPAKGSAAIDRWTDEIEEEEFLTEAGLDDPEWLVIAASHTTRSSEFWKSVNINAALVVPETAAALCRSLQACTSSWDYHLPHEGSEAEIDVGAFRFKGLLRDFGREHRIDGQDPTRMSLARDMPEPGLQVYDILKVTKSDGPATVWTDVSGAVLLERAAWSETSSGANERDQYDPAFRTDGHWLRIKRTALKSFLEEVGMDLIIEVEIDKRNGGHESSGHSSKTKRRTYDRLYVLRRNGALDAAHGCVGAW</sequence>
<proteinExistence type="predicted"/>
<name>A0AAE8TYG5_9HYPH</name>
<evidence type="ECO:0000313" key="3">
    <source>
        <dbReference type="Proteomes" id="UP000291892"/>
    </source>
</evidence>
<feature type="compositionally biased region" description="Basic and acidic residues" evidence="1">
    <location>
        <begin position="1366"/>
        <end position="1379"/>
    </location>
</feature>
<dbReference type="SUPFAM" id="SSF52540">
    <property type="entry name" value="P-loop containing nucleoside triphosphate hydrolases"/>
    <property type="match status" value="1"/>
</dbReference>
<evidence type="ECO:0000256" key="1">
    <source>
        <dbReference type="SAM" id="MobiDB-lite"/>
    </source>
</evidence>
<feature type="region of interest" description="Disordered" evidence="1">
    <location>
        <begin position="1358"/>
        <end position="1385"/>
    </location>
</feature>
<reference evidence="2 3" key="1">
    <citation type="submission" date="2019-02" db="EMBL/GenBank/DDBJ databases">
        <title>The genomic architecture of introgression among sibling species of bacteria.</title>
        <authorList>
            <person name="Cavassim M.I.A."/>
            <person name="Moeskjaer S."/>
            <person name="Moslemi C."/>
            <person name="Fields B."/>
            <person name="Bachmann A."/>
            <person name="Vilhjalmsson B."/>
            <person name="Schierup M.H."/>
            <person name="Young J.P.W."/>
            <person name="Andersen S.U."/>
        </authorList>
    </citation>
    <scope>NUCLEOTIDE SEQUENCE [LARGE SCALE GENOMIC DNA]</scope>
    <source>
        <strain evidence="2 3">SM42</strain>
    </source>
</reference>
<dbReference type="RefSeq" id="WP_130663683.1">
    <property type="nucleotide sequence ID" value="NZ_SIKX01000011.1"/>
</dbReference>
<protein>
    <recommendedName>
        <fullName evidence="4">ATP-binding protein</fullName>
    </recommendedName>
</protein>